<evidence type="ECO:0000313" key="1">
    <source>
        <dbReference type="EMBL" id="MBK1704891.1"/>
    </source>
</evidence>
<dbReference type="EMBL" id="NRSJ01000015">
    <property type="protein sequence ID" value="MBK1704891.1"/>
    <property type="molecule type" value="Genomic_DNA"/>
</dbReference>
<dbReference type="Proteomes" id="UP001296776">
    <property type="component" value="Unassembled WGS sequence"/>
</dbReference>
<name>A0AAJ0U421_9GAMM</name>
<evidence type="ECO:0000313" key="2">
    <source>
        <dbReference type="Proteomes" id="UP001296776"/>
    </source>
</evidence>
<dbReference type="AlphaFoldDB" id="A0AAJ0U421"/>
<accession>A0AAJ0U421</accession>
<proteinExistence type="predicted"/>
<reference evidence="1" key="1">
    <citation type="submission" date="2017-08" db="EMBL/GenBank/DDBJ databases">
        <authorList>
            <person name="Imhoff J.F."/>
            <person name="Rahn T."/>
            <person name="Kuenzel S."/>
            <person name="Neulinger S.C."/>
        </authorList>
    </citation>
    <scope>NUCLEOTIDE SEQUENCE</scope>
    <source>
        <strain evidence="1">DSM 11080</strain>
    </source>
</reference>
<reference evidence="1" key="2">
    <citation type="journal article" date="2020" name="Microorganisms">
        <title>Osmotic Adaptation and Compatible Solute Biosynthesis of Phototrophic Bacteria as Revealed from Genome Analyses.</title>
        <authorList>
            <person name="Imhoff J.F."/>
            <person name="Rahn T."/>
            <person name="Kunzel S."/>
            <person name="Keller A."/>
            <person name="Neulinger S.C."/>
        </authorList>
    </citation>
    <scope>NUCLEOTIDE SEQUENCE</scope>
    <source>
        <strain evidence="1">DSM 11080</strain>
    </source>
</reference>
<sequence length="69" mass="7635">MDSAHQPAQQPGVTSGASESVTVFDGVLTTVIPSDRCTSSMFHVEHLALRRRVISRQRLSRNEVMIIRA</sequence>
<comment type="caution">
    <text evidence="1">The sequence shown here is derived from an EMBL/GenBank/DDBJ whole genome shotgun (WGS) entry which is preliminary data.</text>
</comment>
<protein>
    <submittedName>
        <fullName evidence="1">Uncharacterized protein</fullName>
    </submittedName>
</protein>
<gene>
    <name evidence="1" type="ORF">CKO40_10155</name>
</gene>
<keyword evidence="2" id="KW-1185">Reference proteome</keyword>
<organism evidence="1 2">
    <name type="scientific">Halochromatium glycolicum</name>
    <dbReference type="NCBI Taxonomy" id="85075"/>
    <lineage>
        <taxon>Bacteria</taxon>
        <taxon>Pseudomonadati</taxon>
        <taxon>Pseudomonadota</taxon>
        <taxon>Gammaproteobacteria</taxon>
        <taxon>Chromatiales</taxon>
        <taxon>Chromatiaceae</taxon>
        <taxon>Halochromatium</taxon>
    </lineage>
</organism>